<comment type="caution">
    <text evidence="2">The sequence shown here is derived from an EMBL/GenBank/DDBJ whole genome shotgun (WGS) entry which is preliminary data.</text>
</comment>
<gene>
    <name evidence="2" type="ORF">I4I81_10635</name>
</gene>
<dbReference type="InterPro" id="IPR037401">
    <property type="entry name" value="SnoaL-like"/>
</dbReference>
<protein>
    <submittedName>
        <fullName evidence="2">Nuclear transport factor 2 family protein</fullName>
    </submittedName>
</protein>
<evidence type="ECO:0000313" key="2">
    <source>
        <dbReference type="EMBL" id="MBW0134712.1"/>
    </source>
</evidence>
<reference evidence="2 3" key="1">
    <citation type="submission" date="2020-11" db="EMBL/GenBank/DDBJ databases">
        <title>Pseudonocardia abyssalis sp. nov. and Pseudonocardia oceani sp. nov., description and phylogenomic analysis of two novel actinomycetes isolated from the deep Southern Ocean.</title>
        <authorList>
            <person name="Parra J."/>
        </authorList>
    </citation>
    <scope>NUCLEOTIDE SEQUENCE [LARGE SCALE GENOMIC DNA]</scope>
    <source>
        <strain evidence="2 3">KRD-168</strain>
    </source>
</reference>
<evidence type="ECO:0000313" key="3">
    <source>
        <dbReference type="Proteomes" id="UP000694287"/>
    </source>
</evidence>
<evidence type="ECO:0000259" key="1">
    <source>
        <dbReference type="Pfam" id="PF12680"/>
    </source>
</evidence>
<proteinExistence type="predicted"/>
<keyword evidence="3" id="KW-1185">Reference proteome</keyword>
<name>A0ABS6UR51_9PSEU</name>
<organism evidence="2 3">
    <name type="scientific">Pseudonocardia abyssalis</name>
    <dbReference type="NCBI Taxonomy" id="2792008"/>
    <lineage>
        <taxon>Bacteria</taxon>
        <taxon>Bacillati</taxon>
        <taxon>Actinomycetota</taxon>
        <taxon>Actinomycetes</taxon>
        <taxon>Pseudonocardiales</taxon>
        <taxon>Pseudonocardiaceae</taxon>
        <taxon>Pseudonocardia</taxon>
    </lineage>
</organism>
<dbReference type="Pfam" id="PF12680">
    <property type="entry name" value="SnoaL_2"/>
    <property type="match status" value="1"/>
</dbReference>
<dbReference type="EMBL" id="JADQDK010000001">
    <property type="protein sequence ID" value="MBW0134712.1"/>
    <property type="molecule type" value="Genomic_DNA"/>
</dbReference>
<sequence>MDGDTAVERVVRRFLDAVESRDPDAVAACFAPDATYANVPHPPVVGPAGVRGLFAPILGRAEHVHWEIVTACVAGHRGWLERVDRFRIDGREYAVECNGVVEVDGVRALITDFRDYTDLGVWRARLGDVLG</sequence>
<dbReference type="Proteomes" id="UP000694287">
    <property type="component" value="Unassembled WGS sequence"/>
</dbReference>
<accession>A0ABS6UR51</accession>
<feature type="domain" description="SnoaL-like" evidence="1">
    <location>
        <begin position="11"/>
        <end position="104"/>
    </location>
</feature>